<dbReference type="FunFam" id="3.30.565.10:FF:000002">
    <property type="entry name" value="DNA gyrase subunit B"/>
    <property type="match status" value="1"/>
</dbReference>
<dbReference type="Proteomes" id="UP000198384">
    <property type="component" value="Unassembled WGS sequence"/>
</dbReference>
<keyword evidence="7 10" id="KW-0799">Topoisomerase</keyword>
<dbReference type="GO" id="GO:0003677">
    <property type="term" value="F:DNA binding"/>
    <property type="evidence" value="ECO:0007669"/>
    <property type="project" value="UniProtKB-KW"/>
</dbReference>
<dbReference type="GO" id="GO:0005737">
    <property type="term" value="C:cytoplasm"/>
    <property type="evidence" value="ECO:0007669"/>
    <property type="project" value="UniProtKB-SubCell"/>
</dbReference>
<keyword evidence="3 10" id="KW-0479">Metal-binding</keyword>
<organism evidence="12 13">
    <name type="scientific">Lutibacter agarilyticus</name>
    <dbReference type="NCBI Taxonomy" id="1109740"/>
    <lineage>
        <taxon>Bacteria</taxon>
        <taxon>Pseudomonadati</taxon>
        <taxon>Bacteroidota</taxon>
        <taxon>Flavobacteriia</taxon>
        <taxon>Flavobacteriales</taxon>
        <taxon>Flavobacteriaceae</taxon>
        <taxon>Lutibacter</taxon>
    </lineage>
</organism>
<feature type="binding site" evidence="10">
    <location>
        <position position="515"/>
    </location>
    <ligand>
        <name>Mg(2+)</name>
        <dbReference type="ChEBI" id="CHEBI:18420"/>
        <label>2</label>
    </ligand>
</feature>
<dbReference type="RefSeq" id="WP_089381015.1">
    <property type="nucleotide sequence ID" value="NZ_FZNT01000003.1"/>
</dbReference>
<dbReference type="SUPFAM" id="SSF56719">
    <property type="entry name" value="Type II DNA topoisomerase"/>
    <property type="match status" value="1"/>
</dbReference>
<evidence type="ECO:0000259" key="11">
    <source>
        <dbReference type="PROSITE" id="PS50880"/>
    </source>
</evidence>
<dbReference type="CDD" id="cd16928">
    <property type="entry name" value="HATPase_GyrB-like"/>
    <property type="match status" value="1"/>
</dbReference>
<dbReference type="Pfam" id="PF00204">
    <property type="entry name" value="DNA_gyraseB"/>
    <property type="match status" value="1"/>
</dbReference>
<feature type="site" description="Interaction with DNA" evidence="10">
    <location>
        <position position="463"/>
    </location>
</feature>
<dbReference type="InterPro" id="IPR006171">
    <property type="entry name" value="TOPRIM_dom"/>
</dbReference>
<dbReference type="EC" id="5.6.2.2" evidence="10"/>
<dbReference type="InterPro" id="IPR013760">
    <property type="entry name" value="Topo_IIA-like_dom_sf"/>
</dbReference>
<dbReference type="AlphaFoldDB" id="A0A238WLT1"/>
<protein>
    <recommendedName>
        <fullName evidence="10">DNA gyrase subunit B</fullName>
        <ecNumber evidence="10">5.6.2.2</ecNumber>
    </recommendedName>
</protein>
<dbReference type="GO" id="GO:0006265">
    <property type="term" value="P:DNA topological change"/>
    <property type="evidence" value="ECO:0007669"/>
    <property type="project" value="UniProtKB-UniRule"/>
</dbReference>
<comment type="catalytic activity">
    <reaction evidence="1 10">
        <text>ATP-dependent breakage, passage and rejoining of double-stranded DNA.</text>
        <dbReference type="EC" id="5.6.2.2"/>
    </reaction>
</comment>
<dbReference type="PRINTS" id="PR00418">
    <property type="entry name" value="TPI2FAMILY"/>
</dbReference>
<dbReference type="FunFam" id="3.30.230.10:FF:000005">
    <property type="entry name" value="DNA gyrase subunit B"/>
    <property type="match status" value="1"/>
</dbReference>
<dbReference type="PRINTS" id="PR01159">
    <property type="entry name" value="DNAGYRASEB"/>
</dbReference>
<comment type="similarity">
    <text evidence="2 10">Belongs to the type II topoisomerase GyrB family.</text>
</comment>
<dbReference type="Pfam" id="PF01751">
    <property type="entry name" value="Toprim"/>
    <property type="match status" value="1"/>
</dbReference>
<dbReference type="SUPFAM" id="SSF55874">
    <property type="entry name" value="ATPase domain of HSP90 chaperone/DNA topoisomerase II/histidine kinase"/>
    <property type="match status" value="1"/>
</dbReference>
<feature type="binding site" evidence="10">
    <location>
        <position position="513"/>
    </location>
    <ligand>
        <name>Mg(2+)</name>
        <dbReference type="ChEBI" id="CHEBI:18420"/>
        <label>2</label>
    </ligand>
</feature>
<dbReference type="InterPro" id="IPR020568">
    <property type="entry name" value="Ribosomal_Su5_D2-typ_SF"/>
</dbReference>
<sequence length="647" mass="71928">MSEEAKKHSYDASSIQALEGMEHVRMRPSMYIGDVGIRGLHHLVYEVVDNSIDEAMAGHCDTIDVTINEDNSVSVRDNGRGIPVGMHKKEGVSALEVVMTKIGAGGKFDKDSYKVSGGLHGVGVSCVNALSDHLKATVYSGDGKIWEQEYEKGKPMYPAKPIGETTEKGTLVTFTPDKSIFTQTTEYNYETLATRLRELSFLNKGLKISLTDKRVTDEEGNHPTEHFFSEIGLPEFVNYLDATREQLTAGVIAMEGEKNGVPVEVAMVYNTSYTENLHSYVNNINTHEGGTHLSGFRRGLTATLKKYADESGMLKNLKFEIAGDDFREGLTAIVSVKVAEPQFEGQTKTKLGNREVTSAVSQAVSEMLQDYLEENPNDAKIIVQKVILAATARHAARKAREMVQRKTVMSIGGLPGKLSDCSETDPEKCEIFLVEGDSAGGTAKQGRDRAFQAILPLRGKILNVEKAMQHKVFENEEIKNMFTALGVSIGTEEDPRALNLSKLRYNKVVIMCDADVDGSHIATLILTFFFRYMKELIENGHIFIATPPLYLVKKGQKREYAWDDDQRDLIALNMGGSVNIQRYKGLGEMNAEQLWDTTMNPEFRTLRQVTIDSLTEADRVFSMLMGDEVPPRREFIEKNAKYANIDA</sequence>
<dbReference type="EMBL" id="FZNT01000003">
    <property type="protein sequence ID" value="SNR47546.1"/>
    <property type="molecule type" value="Genomic_DNA"/>
</dbReference>
<dbReference type="HAMAP" id="MF_01898">
    <property type="entry name" value="GyrB"/>
    <property type="match status" value="1"/>
</dbReference>
<dbReference type="InterPro" id="IPR003594">
    <property type="entry name" value="HATPase_dom"/>
</dbReference>
<dbReference type="InterPro" id="IPR013506">
    <property type="entry name" value="Topo_IIA_bsu_dom2"/>
</dbReference>
<dbReference type="FunFam" id="3.40.50.670:FF:000002">
    <property type="entry name" value="DNA gyrase subunit B"/>
    <property type="match status" value="1"/>
</dbReference>
<evidence type="ECO:0000256" key="10">
    <source>
        <dbReference type="HAMAP-Rule" id="MF_01898"/>
    </source>
</evidence>
<dbReference type="NCBIfam" id="NF011501">
    <property type="entry name" value="PRK14939.1"/>
    <property type="match status" value="1"/>
</dbReference>
<dbReference type="PANTHER" id="PTHR45866:SF1">
    <property type="entry name" value="DNA GYRASE SUBUNIT B, MITOCHONDRIAL"/>
    <property type="match status" value="1"/>
</dbReference>
<dbReference type="Pfam" id="PF00986">
    <property type="entry name" value="DNA_gyraseB_C"/>
    <property type="match status" value="1"/>
</dbReference>
<dbReference type="InterPro" id="IPR001241">
    <property type="entry name" value="Topo_IIA"/>
</dbReference>
<dbReference type="GO" id="GO:0005694">
    <property type="term" value="C:chromosome"/>
    <property type="evidence" value="ECO:0007669"/>
    <property type="project" value="InterPro"/>
</dbReference>
<dbReference type="InterPro" id="IPR011557">
    <property type="entry name" value="GyrB"/>
</dbReference>
<feature type="binding site" evidence="10">
    <location>
        <position position="435"/>
    </location>
    <ligand>
        <name>Mg(2+)</name>
        <dbReference type="ChEBI" id="CHEBI:18420"/>
        <label>1</label>
        <note>catalytic</note>
    </ligand>
</feature>
<dbReference type="PROSITE" id="PS00177">
    <property type="entry name" value="TOPOISOMERASE_II"/>
    <property type="match status" value="1"/>
</dbReference>
<dbReference type="Gene3D" id="3.30.565.10">
    <property type="entry name" value="Histidine kinase-like ATPase, C-terminal domain"/>
    <property type="match status" value="1"/>
</dbReference>
<keyword evidence="8" id="KW-0238">DNA-binding</keyword>
<accession>A0A238WLT1</accession>
<dbReference type="InterPro" id="IPR034160">
    <property type="entry name" value="TOPRIM_GyrB"/>
</dbReference>
<dbReference type="InterPro" id="IPR013759">
    <property type="entry name" value="Topo_IIA_B_C"/>
</dbReference>
<dbReference type="PROSITE" id="PS50880">
    <property type="entry name" value="TOPRIM"/>
    <property type="match status" value="1"/>
</dbReference>
<feature type="domain" description="Toprim" evidence="11">
    <location>
        <begin position="429"/>
        <end position="548"/>
    </location>
</feature>
<proteinExistence type="inferred from homology"/>
<evidence type="ECO:0000256" key="5">
    <source>
        <dbReference type="ARBA" id="ARBA00022840"/>
    </source>
</evidence>
<dbReference type="InterPro" id="IPR000565">
    <property type="entry name" value="Topo_IIA_B"/>
</dbReference>
<dbReference type="InterPro" id="IPR036890">
    <property type="entry name" value="HATPase_C_sf"/>
</dbReference>
<keyword evidence="4 10" id="KW-0547">Nucleotide-binding</keyword>
<comment type="function">
    <text evidence="10">A type II topoisomerase that negatively supercoils closed circular double-stranded (ds) DNA in an ATP-dependent manner to modulate DNA topology and maintain chromosomes in an underwound state. Negative supercoiling favors strand separation, and DNA replication, transcription, recombination and repair, all of which involve strand separation. Also able to catalyze the interconversion of other topological isomers of dsDNA rings, including catenanes and knotted rings. Type II topoisomerases break and join 2 DNA strands simultaneously in an ATP-dependent manner.</text>
</comment>
<dbReference type="GO" id="GO:0006261">
    <property type="term" value="P:DNA-templated DNA replication"/>
    <property type="evidence" value="ECO:0007669"/>
    <property type="project" value="UniProtKB-UniRule"/>
</dbReference>
<evidence type="ECO:0000256" key="7">
    <source>
        <dbReference type="ARBA" id="ARBA00023029"/>
    </source>
</evidence>
<dbReference type="SMART" id="SM00433">
    <property type="entry name" value="TOP2c"/>
    <property type="match status" value="1"/>
</dbReference>
<comment type="cofactor">
    <cofactor evidence="10">
        <name>Mg(2+)</name>
        <dbReference type="ChEBI" id="CHEBI:18420"/>
    </cofactor>
    <cofactor evidence="10">
        <name>Mn(2+)</name>
        <dbReference type="ChEBI" id="CHEBI:29035"/>
    </cofactor>
    <cofactor evidence="10">
        <name>Ca(2+)</name>
        <dbReference type="ChEBI" id="CHEBI:29108"/>
    </cofactor>
    <text evidence="10">Binds two Mg(2+) per subunit. The magnesium ions form salt bridges with both the protein and the DNA. Can also accept other divalent metal cations, such as Mn(2+) or Ca(2+).</text>
</comment>
<comment type="subcellular location">
    <subcellularLocation>
        <location evidence="10">Cytoplasm</location>
    </subcellularLocation>
</comment>
<dbReference type="GO" id="GO:0005524">
    <property type="term" value="F:ATP binding"/>
    <property type="evidence" value="ECO:0007669"/>
    <property type="project" value="UniProtKB-UniRule"/>
</dbReference>
<keyword evidence="9 10" id="KW-0413">Isomerase</keyword>
<dbReference type="OrthoDB" id="9802808at2"/>
<dbReference type="Gene3D" id="3.30.230.10">
    <property type="match status" value="1"/>
</dbReference>
<comment type="miscellaneous">
    <text evidence="10">Few gyrases are as efficient as E.coli at forming negative supercoils. Not all organisms have 2 type II topoisomerases; in organisms with a single type II topoisomerase this enzyme also has to decatenate newly replicated chromosomes.</text>
</comment>
<dbReference type="CDD" id="cd00822">
    <property type="entry name" value="TopoII_Trans_DNA_gyrase"/>
    <property type="match status" value="1"/>
</dbReference>
<evidence type="ECO:0000256" key="6">
    <source>
        <dbReference type="ARBA" id="ARBA00022842"/>
    </source>
</evidence>
<evidence type="ECO:0000256" key="9">
    <source>
        <dbReference type="ARBA" id="ARBA00023235"/>
    </source>
</evidence>
<feature type="site" description="Interaction with DNA" evidence="10">
    <location>
        <position position="460"/>
    </location>
</feature>
<evidence type="ECO:0000256" key="8">
    <source>
        <dbReference type="ARBA" id="ARBA00023125"/>
    </source>
</evidence>
<dbReference type="Gene3D" id="3.40.50.670">
    <property type="match status" value="1"/>
</dbReference>
<dbReference type="InterPro" id="IPR018522">
    <property type="entry name" value="TopoIIA_CS"/>
</dbReference>
<dbReference type="NCBIfam" id="TIGR01059">
    <property type="entry name" value="gyrB"/>
    <property type="match status" value="1"/>
</dbReference>
<evidence type="ECO:0000256" key="2">
    <source>
        <dbReference type="ARBA" id="ARBA00010708"/>
    </source>
</evidence>
<name>A0A238WLT1_9FLAO</name>
<keyword evidence="6 10" id="KW-0460">Magnesium</keyword>
<evidence type="ECO:0000256" key="4">
    <source>
        <dbReference type="ARBA" id="ARBA00022741"/>
    </source>
</evidence>
<dbReference type="SMART" id="SM00387">
    <property type="entry name" value="HATPase_c"/>
    <property type="match status" value="1"/>
</dbReference>
<evidence type="ECO:0000313" key="13">
    <source>
        <dbReference type="Proteomes" id="UP000198384"/>
    </source>
</evidence>
<feature type="binding site" evidence="10">
    <location>
        <position position="513"/>
    </location>
    <ligand>
        <name>Mg(2+)</name>
        <dbReference type="ChEBI" id="CHEBI:18420"/>
        <label>1</label>
        <note>catalytic</note>
    </ligand>
</feature>
<dbReference type="InterPro" id="IPR014721">
    <property type="entry name" value="Ribsml_uS5_D2-typ_fold_subgr"/>
</dbReference>
<comment type="subunit">
    <text evidence="10">Heterotetramer, composed of two GyrA and two GyrB chains. In the heterotetramer, GyrA contains the active site tyrosine that forms a transient covalent intermediate with DNA, while GyrB binds cofactors and catalyzes ATP hydrolysis.</text>
</comment>
<reference evidence="12 13" key="1">
    <citation type="submission" date="2017-06" db="EMBL/GenBank/DDBJ databases">
        <authorList>
            <person name="Kim H.J."/>
            <person name="Triplett B.A."/>
        </authorList>
    </citation>
    <scope>NUCLEOTIDE SEQUENCE [LARGE SCALE GENOMIC DNA]</scope>
    <source>
        <strain evidence="12 13">DSM 29150</strain>
    </source>
</reference>
<evidence type="ECO:0000256" key="3">
    <source>
        <dbReference type="ARBA" id="ARBA00022723"/>
    </source>
</evidence>
<dbReference type="PANTHER" id="PTHR45866">
    <property type="entry name" value="DNA GYRASE/TOPOISOMERASE SUBUNIT B"/>
    <property type="match status" value="1"/>
</dbReference>
<dbReference type="InterPro" id="IPR002288">
    <property type="entry name" value="DNA_gyrase_B_C"/>
</dbReference>
<keyword evidence="13" id="KW-1185">Reference proteome</keyword>
<gene>
    <name evidence="10" type="primary">gyrB</name>
    <name evidence="12" type="ORF">SAMN06265371_103364</name>
</gene>
<dbReference type="NCBIfam" id="NF004189">
    <property type="entry name" value="PRK05644.1"/>
    <property type="match status" value="1"/>
</dbReference>
<dbReference type="Pfam" id="PF02518">
    <property type="entry name" value="HATPase_c"/>
    <property type="match status" value="1"/>
</dbReference>
<dbReference type="GO" id="GO:0046872">
    <property type="term" value="F:metal ion binding"/>
    <property type="evidence" value="ECO:0007669"/>
    <property type="project" value="UniProtKB-KW"/>
</dbReference>
<evidence type="ECO:0000256" key="1">
    <source>
        <dbReference type="ARBA" id="ARBA00000185"/>
    </source>
</evidence>
<keyword evidence="10" id="KW-0963">Cytoplasm</keyword>
<dbReference type="GO" id="GO:0034335">
    <property type="term" value="F:DNA negative supercoiling activity"/>
    <property type="evidence" value="ECO:0007669"/>
    <property type="project" value="UniProtKB-ARBA"/>
</dbReference>
<dbReference type="CDD" id="cd03366">
    <property type="entry name" value="TOPRIM_TopoIIA_GyrB"/>
    <property type="match status" value="1"/>
</dbReference>
<dbReference type="SUPFAM" id="SSF54211">
    <property type="entry name" value="Ribosomal protein S5 domain 2-like"/>
    <property type="match status" value="1"/>
</dbReference>
<evidence type="ECO:0000313" key="12">
    <source>
        <dbReference type="EMBL" id="SNR47546.1"/>
    </source>
</evidence>
<keyword evidence="5 10" id="KW-0067">ATP-binding</keyword>